<keyword evidence="6" id="KW-1185">Reference proteome</keyword>
<protein>
    <recommendedName>
        <fullName evidence="2">Thioredoxin-like fold domain-containing protein</fullName>
    </recommendedName>
</protein>
<dbReference type="Proteomes" id="UP000220340">
    <property type="component" value="Unassembled WGS sequence"/>
</dbReference>
<dbReference type="OrthoDB" id="117402at2"/>
<accession>A0A1Q4HG79</accession>
<evidence type="ECO:0000256" key="1">
    <source>
        <dbReference type="SAM" id="Phobius"/>
    </source>
</evidence>
<dbReference type="EMBL" id="PDCR01000001">
    <property type="protein sequence ID" value="PEG56400.1"/>
    <property type="molecule type" value="Genomic_DNA"/>
</dbReference>
<evidence type="ECO:0000313" key="3">
    <source>
        <dbReference type="EMBL" id="OPE53798.1"/>
    </source>
</evidence>
<evidence type="ECO:0000313" key="4">
    <source>
        <dbReference type="EMBL" id="PEG56400.1"/>
    </source>
</evidence>
<evidence type="ECO:0000313" key="5">
    <source>
        <dbReference type="Proteomes" id="UP000191039"/>
    </source>
</evidence>
<dbReference type="Proteomes" id="UP000191039">
    <property type="component" value="Unassembled WGS sequence"/>
</dbReference>
<organism evidence="3 5">
    <name type="scientific">Mycolicibacterium diernhoferi</name>
    <dbReference type="NCBI Taxonomy" id="1801"/>
    <lineage>
        <taxon>Bacteria</taxon>
        <taxon>Bacillati</taxon>
        <taxon>Actinomycetota</taxon>
        <taxon>Actinomycetes</taxon>
        <taxon>Mycobacteriales</taxon>
        <taxon>Mycobacteriaceae</taxon>
        <taxon>Mycolicibacterium</taxon>
    </lineage>
</organism>
<keyword evidence="1" id="KW-0472">Membrane</keyword>
<dbReference type="SUPFAM" id="SSF52833">
    <property type="entry name" value="Thioredoxin-like"/>
    <property type="match status" value="1"/>
</dbReference>
<dbReference type="STRING" id="1801.BRW64_09705"/>
<reference evidence="3 5" key="1">
    <citation type="submission" date="2016-09" db="EMBL/GenBank/DDBJ databases">
        <title>genome sequences of unsequenced Mycobacteria.</title>
        <authorList>
            <person name="Greninger A.L."/>
            <person name="Jerome K.R."/>
            <person name="Mcnair B."/>
            <person name="Wallis C."/>
            <person name="Fang F."/>
        </authorList>
    </citation>
    <scope>NUCLEOTIDE SEQUENCE [LARGE SCALE GENOMIC DNA]</scope>
    <source>
        <strain evidence="3 5">BM1</strain>
    </source>
</reference>
<feature type="transmembrane region" description="Helical" evidence="1">
    <location>
        <begin position="21"/>
        <end position="45"/>
    </location>
</feature>
<dbReference type="EMBL" id="MIJD01000129">
    <property type="protein sequence ID" value="OPE53798.1"/>
    <property type="molecule type" value="Genomic_DNA"/>
</dbReference>
<reference evidence="4 6" key="2">
    <citation type="submission" date="2017-10" db="EMBL/GenBank/DDBJ databases">
        <title>The new phylogeny of genus Mycobacterium.</title>
        <authorList>
            <person name="Tortoli E."/>
            <person name="Trovato A."/>
            <person name="Cirillo D.M."/>
        </authorList>
    </citation>
    <scope>NUCLEOTIDE SEQUENCE [LARGE SCALE GENOMIC DNA]</scope>
    <source>
        <strain evidence="4 6">IP141170001</strain>
    </source>
</reference>
<dbReference type="InterPro" id="IPR036249">
    <property type="entry name" value="Thioredoxin-like_sf"/>
</dbReference>
<proteinExistence type="predicted"/>
<keyword evidence="1" id="KW-0812">Transmembrane</keyword>
<gene>
    <name evidence="3" type="ORF">BV510_13660</name>
    <name evidence="4" type="ORF">CRI78_00640</name>
</gene>
<dbReference type="RefSeq" id="WP_073856005.1">
    <property type="nucleotide sequence ID" value="NZ_BAAATC010000019.1"/>
</dbReference>
<comment type="caution">
    <text evidence="3">The sequence shown here is derived from an EMBL/GenBank/DDBJ whole genome shotgun (WGS) entry which is preliminary data.</text>
</comment>
<keyword evidence="1" id="KW-1133">Transmembrane helix</keyword>
<dbReference type="InterPro" id="IPR012336">
    <property type="entry name" value="Thioredoxin-like_fold"/>
</dbReference>
<name>A0A1Q4HG79_9MYCO</name>
<dbReference type="Pfam" id="PF13462">
    <property type="entry name" value="Thioredoxin_4"/>
    <property type="match status" value="1"/>
</dbReference>
<dbReference type="AlphaFoldDB" id="A0A1Q4HG79"/>
<feature type="domain" description="Thioredoxin-like fold" evidence="2">
    <location>
        <begin position="76"/>
        <end position="230"/>
    </location>
</feature>
<evidence type="ECO:0000313" key="6">
    <source>
        <dbReference type="Proteomes" id="UP000220340"/>
    </source>
</evidence>
<dbReference type="Gene3D" id="3.40.30.10">
    <property type="entry name" value="Glutaredoxin"/>
    <property type="match status" value="1"/>
</dbReference>
<sequence length="246" mass="26250">MANKPKKQAKYDLKAADRKRNLLVQIGLTSIVVLFAVALVLYIVLSGETRPEAGEARAVRVESSDVVKKDDGIEPKVVLSVYEDPLCPHCGAFEKAFGPTINKLIDGGAIAVDYYMVGILNSAGNQNYSSRASGAAYCVADESVEAFRRFHGALYAQQPSETGGIYPTNAQLIETARQAGAGGKVPECIDKGRYVEMAGGMAKATEINATPTVRINGEDYQYSTPEALVGKVKEIVGDVPGMPETS</sequence>
<dbReference type="CDD" id="cd02972">
    <property type="entry name" value="DsbA_family"/>
    <property type="match status" value="1"/>
</dbReference>
<evidence type="ECO:0000259" key="2">
    <source>
        <dbReference type="Pfam" id="PF13462"/>
    </source>
</evidence>